<feature type="compositionally biased region" description="Basic and acidic residues" evidence="7">
    <location>
        <begin position="601"/>
        <end position="612"/>
    </location>
</feature>
<evidence type="ECO:0000256" key="4">
    <source>
        <dbReference type="ARBA" id="ARBA00022989"/>
    </source>
</evidence>
<evidence type="ECO:0000313" key="9">
    <source>
        <dbReference type="EMBL" id="LAB67903.1"/>
    </source>
</evidence>
<evidence type="ECO:0000256" key="3">
    <source>
        <dbReference type="ARBA" id="ARBA00022692"/>
    </source>
</evidence>
<feature type="transmembrane region" description="Helical" evidence="8">
    <location>
        <begin position="82"/>
        <end position="115"/>
    </location>
</feature>
<dbReference type="InterPro" id="IPR004299">
    <property type="entry name" value="MBOAT_fam"/>
</dbReference>
<accession>A0A2P2I1K5</accession>
<feature type="compositionally biased region" description="Low complexity" evidence="7">
    <location>
        <begin position="533"/>
        <end position="549"/>
    </location>
</feature>
<dbReference type="AlphaFoldDB" id="A0A2P2I1K5"/>
<keyword evidence="5 8" id="KW-0472">Membrane</keyword>
<keyword evidence="3 8" id="KW-0812">Transmembrane</keyword>
<keyword evidence="4 8" id="KW-1133">Transmembrane helix</keyword>
<feature type="compositionally biased region" description="Low complexity" evidence="7">
    <location>
        <begin position="637"/>
        <end position="646"/>
    </location>
</feature>
<dbReference type="PANTHER" id="PTHR13906:SF4">
    <property type="entry name" value="LYSOPHOSPHOLIPID ACYLTRANSFERASE 6"/>
    <property type="match status" value="1"/>
</dbReference>
<evidence type="ECO:0000256" key="1">
    <source>
        <dbReference type="ARBA" id="ARBA00004141"/>
    </source>
</evidence>
<evidence type="ECO:0000256" key="6">
    <source>
        <dbReference type="ARBA" id="ARBA00023315"/>
    </source>
</evidence>
<feature type="region of interest" description="Disordered" evidence="7">
    <location>
        <begin position="531"/>
        <end position="554"/>
    </location>
</feature>
<dbReference type="Pfam" id="PF03062">
    <property type="entry name" value="MBOAT"/>
    <property type="match status" value="1"/>
</dbReference>
<feature type="compositionally biased region" description="Polar residues" evidence="7">
    <location>
        <begin position="579"/>
        <end position="600"/>
    </location>
</feature>
<dbReference type="EMBL" id="IACF01002242">
    <property type="protein sequence ID" value="LAB67903.1"/>
    <property type="molecule type" value="mRNA"/>
</dbReference>
<comment type="subcellular location">
    <subcellularLocation>
        <location evidence="1">Membrane</location>
        <topology evidence="1">Multi-pass membrane protein</topology>
    </subcellularLocation>
</comment>
<evidence type="ECO:0000256" key="8">
    <source>
        <dbReference type="SAM" id="Phobius"/>
    </source>
</evidence>
<evidence type="ECO:0000256" key="2">
    <source>
        <dbReference type="ARBA" id="ARBA00022679"/>
    </source>
</evidence>
<keyword evidence="6 9" id="KW-0012">Acyltransferase</keyword>
<proteinExistence type="evidence at transcript level"/>
<dbReference type="PANTHER" id="PTHR13906">
    <property type="entry name" value="PORCUPINE"/>
    <property type="match status" value="1"/>
</dbReference>
<evidence type="ECO:0000256" key="7">
    <source>
        <dbReference type="SAM" id="MobiDB-lite"/>
    </source>
</evidence>
<dbReference type="GO" id="GO:0030258">
    <property type="term" value="P:lipid modification"/>
    <property type="evidence" value="ECO:0007669"/>
    <property type="project" value="TreeGrafter"/>
</dbReference>
<feature type="compositionally biased region" description="Polar residues" evidence="7">
    <location>
        <begin position="626"/>
        <end position="636"/>
    </location>
</feature>
<keyword evidence="2 9" id="KW-0808">Transferase</keyword>
<reference evidence="9" key="1">
    <citation type="journal article" date="2018" name="Biosci. Biotechnol. Biochem.">
        <title>Polysaccharide hydrolase of the hadal zone amphipods Hirondellea gigas.</title>
        <authorList>
            <person name="Kobayashi H."/>
            <person name="Nagahama T."/>
            <person name="Arai W."/>
            <person name="Sasagawa Y."/>
            <person name="Umeda M."/>
            <person name="Hayashi T."/>
            <person name="Nikaido I."/>
            <person name="Watanabe H."/>
            <person name="Oguri K."/>
            <person name="Kitazato H."/>
            <person name="Fujioka K."/>
            <person name="Kido Y."/>
            <person name="Takami H."/>
        </authorList>
    </citation>
    <scope>NUCLEOTIDE SEQUENCE</scope>
    <source>
        <tissue evidence="9">Whole body</tissue>
    </source>
</reference>
<evidence type="ECO:0000256" key="5">
    <source>
        <dbReference type="ARBA" id="ARBA00023136"/>
    </source>
</evidence>
<dbReference type="GO" id="GO:0016746">
    <property type="term" value="F:acyltransferase activity"/>
    <property type="evidence" value="ECO:0007669"/>
    <property type="project" value="UniProtKB-KW"/>
</dbReference>
<protein>
    <submittedName>
        <fullName evidence="9">Lysophospholipid acyltransferase 1</fullName>
    </submittedName>
</protein>
<dbReference type="GO" id="GO:0016020">
    <property type="term" value="C:membrane"/>
    <property type="evidence" value="ECO:0007669"/>
    <property type="project" value="UniProtKB-SubCell"/>
</dbReference>
<organism evidence="9">
    <name type="scientific">Hirondellea gigas</name>
    <dbReference type="NCBI Taxonomy" id="1518452"/>
    <lineage>
        <taxon>Eukaryota</taxon>
        <taxon>Metazoa</taxon>
        <taxon>Ecdysozoa</taxon>
        <taxon>Arthropoda</taxon>
        <taxon>Crustacea</taxon>
        <taxon>Multicrustacea</taxon>
        <taxon>Malacostraca</taxon>
        <taxon>Eumalacostraca</taxon>
        <taxon>Peracarida</taxon>
        <taxon>Amphipoda</taxon>
        <taxon>Amphilochidea</taxon>
        <taxon>Lysianassida</taxon>
        <taxon>Lysianassidira</taxon>
        <taxon>Lysianassoidea</taxon>
        <taxon>Lysianassidae</taxon>
        <taxon>Hirondellea</taxon>
    </lineage>
</organism>
<feature type="transmembrane region" description="Helical" evidence="8">
    <location>
        <begin position="474"/>
        <end position="494"/>
    </location>
</feature>
<sequence length="668" mass="74161">MTSVSEASWEQFYDGSRNFQFVADAMHLPIDQINFILGQLAAVTLSVILRTHLPSLTYSGIDSHLRYTAEEHEQRTTQRHRFAVASGLLLTYFCFGKQVLLAVALGAACYCLLLLLPATAVHKVTMLLCMTLLSLAHIYRQSLQQAVFVIDITGPMMLMVQRATTLAFALHDGRCQSKDKMTSLQAKNAITVRPSVLEYFSYLLSFQSILAGPFLLYRDYQDYIEGTDDFARAVVRHQSVEQAKAHQHLNNGISNGNGVIAAPVASSTSATVTPPAEVAPLNPAGASFRKLLIASVFALSTLLLVPRFPVTSLADASFLEFSFLKKVIMVLVCTTLVRHLYFTAWLLAEAACNMGGLGYSGTDSDGNHLWNGASNVDIMNVEFGSSLRTTLDGWNSKTMIWLRYAAYERLPKHKVIGTYFLSSIWHGFYPGYYTTFFMSALFTVSSRHIRRSIRPLVVKYQGGDEGPIMNCYHVVTWFATRLALSYTTFGFVMLRFWPTVTVYWNLYLYLHFLGAAGIYLVPLLIPPPKRAAKQAPPTTAEEQNNANNNRTDETCKYPLETEGGPMHRNKAAVVEQNGTSKHSGYLTNNIRSCDDVSNSTLRDETESNKRTEISGVVHRNKPSGLVEQNGTTKPPENQNNNMSNSNGTYDASKACLTGDASLERLKSL</sequence>
<dbReference type="InterPro" id="IPR049941">
    <property type="entry name" value="LPLAT_7/PORCN-like"/>
</dbReference>
<feature type="region of interest" description="Disordered" evidence="7">
    <location>
        <begin position="579"/>
        <end position="650"/>
    </location>
</feature>
<feature type="transmembrane region" description="Helical" evidence="8">
    <location>
        <begin position="506"/>
        <end position="525"/>
    </location>
</feature>
<name>A0A2P2I1K5_9CRUS</name>